<gene>
    <name evidence="1" type="ORF">MON41_05175</name>
</gene>
<reference evidence="1 2" key="1">
    <citation type="submission" date="2022-03" db="EMBL/GenBank/DDBJ databases">
        <title>Complete genome analysis of Roseomonas KG 17.1 : a prolific producer of plant growth promoters.</title>
        <authorList>
            <person name="Saadouli I."/>
            <person name="Najjari A."/>
            <person name="Mosbah A."/>
            <person name="Ouzari H.I."/>
        </authorList>
    </citation>
    <scope>NUCLEOTIDE SEQUENCE [LARGE SCALE GENOMIC DNA]</scope>
    <source>
        <strain evidence="1 2">KG17-1</strain>
    </source>
</reference>
<evidence type="ECO:0008006" key="3">
    <source>
        <dbReference type="Google" id="ProtNLM"/>
    </source>
</evidence>
<dbReference type="Proteomes" id="UP001201985">
    <property type="component" value="Unassembled WGS sequence"/>
</dbReference>
<keyword evidence="2" id="KW-1185">Reference proteome</keyword>
<name>A0ABS9W1I5_9PROT</name>
<evidence type="ECO:0000313" key="1">
    <source>
        <dbReference type="EMBL" id="MCI0753155.1"/>
    </source>
</evidence>
<organism evidence="1 2">
    <name type="scientific">Teichococcus vastitatis</name>
    <dbReference type="NCBI Taxonomy" id="2307076"/>
    <lineage>
        <taxon>Bacteria</taxon>
        <taxon>Pseudomonadati</taxon>
        <taxon>Pseudomonadota</taxon>
        <taxon>Alphaproteobacteria</taxon>
        <taxon>Acetobacterales</taxon>
        <taxon>Roseomonadaceae</taxon>
        <taxon>Roseomonas</taxon>
    </lineage>
</organism>
<sequence length="104" mass="11573">MKNPRTILWISYAAVQQAANNSRGSSASTKDITMLVQLVLVYCLAADPAKCIEQRPMPMDPEPGLMACVKGAQPEAARWLSEHPHYIFSRYRCEMGSRATEQST</sequence>
<dbReference type="RefSeq" id="WP_157985745.1">
    <property type="nucleotide sequence ID" value="NZ_JALBUU010000004.1"/>
</dbReference>
<protein>
    <recommendedName>
        <fullName evidence="3">Secreted protein</fullName>
    </recommendedName>
</protein>
<dbReference type="EMBL" id="JALBUU010000004">
    <property type="protein sequence ID" value="MCI0753155.1"/>
    <property type="molecule type" value="Genomic_DNA"/>
</dbReference>
<proteinExistence type="predicted"/>
<evidence type="ECO:0000313" key="2">
    <source>
        <dbReference type="Proteomes" id="UP001201985"/>
    </source>
</evidence>
<comment type="caution">
    <text evidence="1">The sequence shown here is derived from an EMBL/GenBank/DDBJ whole genome shotgun (WGS) entry which is preliminary data.</text>
</comment>
<accession>A0ABS9W1I5</accession>